<feature type="domain" description="K Homology" evidence="3">
    <location>
        <begin position="992"/>
        <end position="1066"/>
    </location>
</feature>
<proteinExistence type="predicted"/>
<accession>A0A2P7YLU8</accession>
<comment type="caution">
    <text evidence="4">The sequence shown here is derived from an EMBL/GenBank/DDBJ whole genome shotgun (WGS) entry which is preliminary data.</text>
</comment>
<dbReference type="Gene3D" id="3.30.310.210">
    <property type="match status" value="1"/>
</dbReference>
<reference evidence="4 5" key="1">
    <citation type="submission" date="2018-03" db="EMBL/GenBank/DDBJ databases">
        <title>Candida pseudohaemulonii genome assembly and annotation.</title>
        <authorList>
            <person name="Munoz J.F."/>
            <person name="Gade L.G."/>
            <person name="Chow N.A."/>
            <person name="Litvintseva A.P."/>
            <person name="Loparev V.N."/>
            <person name="Cuomo C.A."/>
        </authorList>
    </citation>
    <scope>NUCLEOTIDE SEQUENCE [LARGE SCALE GENOMIC DNA]</scope>
    <source>
        <strain evidence="4 5">B12108</strain>
    </source>
</reference>
<dbReference type="SMART" id="SM00322">
    <property type="entry name" value="KH"/>
    <property type="match status" value="6"/>
</dbReference>
<dbReference type="InterPro" id="IPR004087">
    <property type="entry name" value="KH_dom"/>
</dbReference>
<sequence length="1236" mass="140362">MLNSGNDSEQCQLTFTIHLSARRTVIGPRGKTIKGISKQNDVNIQVIRKFRRWPRKHEDSESKSYHKFVYFGLPTNYGAYCIDVDVIIKGTGSGCEKAKVEVLKLAEEGSSNVFVAKHKLDEDRAMFIIEKTELLQAKYPNLLIQASVSLDGKLRLDGLSSLDGEFVYIKGTKLKVLEATEDLKRIQARIVEETTVLEVKAPKDTLYMNCLDANLSPYYGEVSVRPNEHDITICGILEKAKEAEAALSEAASRYTTEVIKVPEFIPGNASHTRPILNLLWSQVLKPKYWGKVAVAFDEPYLEIRGKKETVETFKQLAMSTFEKTTPQIVTIVPGDYRRIRRYDKTYKLGDLAEANDILYRFDRENAYLIDASIKTGEEKEGFESRLDAFRSHIIGWTEFLESMETVTVDVGQLQQYMFGMIGGSGKSSIFLDFLKGRPGELVLVGWHKITLEGPPDAVQGAKDAMEKMVEDVENGTFTAHERTVMVPSKLLTALIGKNRETWRGTRIGTRVHLRILDQGKGTRSQELVDEDSETPIVISGIKYDVNNAVSRILDSVEELSDKKVVRIKIGAIYHRRIVGRNYSHRNKIEKECRVDIRFPRNDLRYPCPKHEDEIVVHGKSADVVEAEKRILGIYQSEKNGATEKTIDVPLSALKRVRQYLGDRLWDRSDKLNYKGIQLLDEFPCAGVDYSIMEEEESARVTVYGTEKALAGIPKDFKEPRNTNFTATVPAPREFLDYCEGNVWDTILFDAGVDDLSDEQKSTLIQASEIECEVKCTGDERLVEIIYSTNGNLYLIDEPLITGKSENKYSLKNGLAAVERVISEWRQHATKWKRIVLDITPEERRFLIGPGGTTRNCLMELFDGVVGLVQLESSDDTKEYFIEGPTETVHKVKDAVDELLFEVAETGDYKFYETRITVPSRVVSGLIGCNRRLWRELKSMYCVDLRILDHGKGTRGRLTADKKAETTIVISGIKLHVELAKKRIMEKSDSLQHERIARAKIDSSYHRRIAGADYLNRNMIEIECNVEIRFPRNCLKYPYPRNEDEIVVQGKAGDVLKAEEMLLALYQLEEEGALEKEVEIPKCAREAVCEDLGQMLWDRSDQFVGGRVYGQDDFPCLGVDYSIKEREKSIIVTLFGTKQAIEHGAKELEKLLHNFHVVEVSVPQKFHHFLDRYDNESRWFGIVSKAGGFMLPRKQAERLMQNPENGDIVRCCGNREIVEKVVEGIEALVKEVGEEGR</sequence>
<evidence type="ECO:0000256" key="1">
    <source>
        <dbReference type="ARBA" id="ARBA00022737"/>
    </source>
</evidence>
<dbReference type="EMBL" id="PYFQ01000010">
    <property type="protein sequence ID" value="PSK36937.1"/>
    <property type="molecule type" value="Genomic_DNA"/>
</dbReference>
<gene>
    <name evidence="4" type="ORF">C7M61_003802</name>
</gene>
<dbReference type="AlphaFoldDB" id="A0A2P7YLU8"/>
<dbReference type="GO" id="GO:0003723">
    <property type="term" value="F:RNA binding"/>
    <property type="evidence" value="ECO:0007669"/>
    <property type="project" value="UniProtKB-UniRule"/>
</dbReference>
<dbReference type="Proteomes" id="UP000241107">
    <property type="component" value="Unassembled WGS sequence"/>
</dbReference>
<keyword evidence="2" id="KW-0694">RNA-binding</keyword>
<protein>
    <recommendedName>
        <fullName evidence="3">K Homology domain-containing protein</fullName>
    </recommendedName>
</protein>
<dbReference type="GeneID" id="36567190"/>
<dbReference type="RefSeq" id="XP_024712810.1">
    <property type="nucleotide sequence ID" value="XM_024859136.1"/>
</dbReference>
<name>A0A2P7YLU8_9ASCO</name>
<organism evidence="4 5">
    <name type="scientific">Candidozyma pseudohaemuli</name>
    <dbReference type="NCBI Taxonomy" id="418784"/>
    <lineage>
        <taxon>Eukaryota</taxon>
        <taxon>Fungi</taxon>
        <taxon>Dikarya</taxon>
        <taxon>Ascomycota</taxon>
        <taxon>Saccharomycotina</taxon>
        <taxon>Pichiomycetes</taxon>
        <taxon>Metschnikowiaceae</taxon>
        <taxon>Candidozyma</taxon>
    </lineage>
</organism>
<dbReference type="Pfam" id="PF00013">
    <property type="entry name" value="KH_1"/>
    <property type="match status" value="2"/>
</dbReference>
<feature type="domain" description="K Homology" evidence="3">
    <location>
        <begin position="909"/>
        <end position="988"/>
    </location>
</feature>
<feature type="domain" description="K Homology" evidence="3">
    <location>
        <begin position="830"/>
        <end position="900"/>
    </location>
</feature>
<keyword evidence="5" id="KW-1185">Reference proteome</keyword>
<keyword evidence="1" id="KW-0677">Repeat</keyword>
<dbReference type="InterPro" id="IPR004088">
    <property type="entry name" value="KH_dom_type_1"/>
</dbReference>
<dbReference type="SUPFAM" id="SSF54791">
    <property type="entry name" value="Eukaryotic type KH-domain (KH-domain type I)"/>
    <property type="match status" value="6"/>
</dbReference>
<dbReference type="InterPro" id="IPR036612">
    <property type="entry name" value="KH_dom_type_1_sf"/>
</dbReference>
<evidence type="ECO:0000256" key="2">
    <source>
        <dbReference type="PROSITE-ProRule" id="PRU00117"/>
    </source>
</evidence>
<evidence type="ECO:0000313" key="5">
    <source>
        <dbReference type="Proteomes" id="UP000241107"/>
    </source>
</evidence>
<dbReference type="Gene3D" id="3.30.1370.10">
    <property type="entry name" value="K Homology domain, type 1"/>
    <property type="match status" value="4"/>
</dbReference>
<evidence type="ECO:0000313" key="4">
    <source>
        <dbReference type="EMBL" id="PSK36937.1"/>
    </source>
</evidence>
<dbReference type="STRING" id="418784.A0A2P7YLU8"/>
<feature type="domain" description="K Homology" evidence="3">
    <location>
        <begin position="561"/>
        <end position="635"/>
    </location>
</feature>
<dbReference type="PANTHER" id="PTHR10288">
    <property type="entry name" value="KH DOMAIN CONTAINING RNA BINDING PROTEIN"/>
    <property type="match status" value="1"/>
</dbReference>
<evidence type="ECO:0000259" key="3">
    <source>
        <dbReference type="SMART" id="SM00322"/>
    </source>
</evidence>
<feature type="domain" description="K Homology" evidence="3">
    <location>
        <begin position="9"/>
        <end position="107"/>
    </location>
</feature>
<dbReference type="OrthoDB" id="10027144at2759"/>
<dbReference type="PROSITE" id="PS50084">
    <property type="entry name" value="KH_TYPE_1"/>
    <property type="match status" value="3"/>
</dbReference>
<feature type="domain" description="K Homology" evidence="3">
    <location>
        <begin position="478"/>
        <end position="557"/>
    </location>
</feature>
<dbReference type="VEuPathDB" id="FungiDB:C7M61_003802"/>